<evidence type="ECO:0008006" key="12">
    <source>
        <dbReference type="Google" id="ProtNLM"/>
    </source>
</evidence>
<dbReference type="STRING" id="159291.SAMN05920897_11731"/>
<dbReference type="AlphaFoldDB" id="A0A1N6WDY0"/>
<protein>
    <recommendedName>
        <fullName evidence="12">Purine nucleoside phosphorylase</fullName>
    </recommendedName>
</protein>
<dbReference type="GO" id="GO:0005507">
    <property type="term" value="F:copper ion binding"/>
    <property type="evidence" value="ECO:0007669"/>
    <property type="project" value="TreeGrafter"/>
</dbReference>
<accession>A0A1N6WDY0</accession>
<dbReference type="InterPro" id="IPR038371">
    <property type="entry name" value="Cu_polyphenol_OxRdtase_sf"/>
</dbReference>
<evidence type="ECO:0000256" key="4">
    <source>
        <dbReference type="ARBA" id="ARBA00022723"/>
    </source>
</evidence>
<dbReference type="GO" id="GO:0017061">
    <property type="term" value="F:S-methyl-5-thioadenosine phosphorylase activity"/>
    <property type="evidence" value="ECO:0007669"/>
    <property type="project" value="UniProtKB-EC"/>
</dbReference>
<evidence type="ECO:0000256" key="5">
    <source>
        <dbReference type="ARBA" id="ARBA00022801"/>
    </source>
</evidence>
<evidence type="ECO:0000256" key="6">
    <source>
        <dbReference type="ARBA" id="ARBA00022833"/>
    </source>
</evidence>
<keyword evidence="4" id="KW-0479">Metal-binding</keyword>
<organism evidence="10 11">
    <name type="scientific">Alkalispirochaeta americana</name>
    <dbReference type="NCBI Taxonomy" id="159291"/>
    <lineage>
        <taxon>Bacteria</taxon>
        <taxon>Pseudomonadati</taxon>
        <taxon>Spirochaetota</taxon>
        <taxon>Spirochaetia</taxon>
        <taxon>Spirochaetales</taxon>
        <taxon>Spirochaetaceae</taxon>
        <taxon>Alkalispirochaeta</taxon>
    </lineage>
</organism>
<comment type="catalytic activity">
    <reaction evidence="7">
        <text>adenosine + H2O + H(+) = inosine + NH4(+)</text>
        <dbReference type="Rhea" id="RHEA:24408"/>
        <dbReference type="ChEBI" id="CHEBI:15377"/>
        <dbReference type="ChEBI" id="CHEBI:15378"/>
        <dbReference type="ChEBI" id="CHEBI:16335"/>
        <dbReference type="ChEBI" id="CHEBI:17596"/>
        <dbReference type="ChEBI" id="CHEBI:28938"/>
        <dbReference type="EC" id="3.5.4.4"/>
    </reaction>
    <physiologicalReaction direction="left-to-right" evidence="7">
        <dbReference type="Rhea" id="RHEA:24409"/>
    </physiologicalReaction>
</comment>
<keyword evidence="11" id="KW-1185">Reference proteome</keyword>
<dbReference type="PANTHER" id="PTHR30616:SF2">
    <property type="entry name" value="PURINE NUCLEOSIDE PHOSPHORYLASE LACC1"/>
    <property type="match status" value="1"/>
</dbReference>
<evidence type="ECO:0000256" key="7">
    <source>
        <dbReference type="ARBA" id="ARBA00047989"/>
    </source>
</evidence>
<evidence type="ECO:0000256" key="1">
    <source>
        <dbReference type="ARBA" id="ARBA00000553"/>
    </source>
</evidence>
<dbReference type="GO" id="GO:0016787">
    <property type="term" value="F:hydrolase activity"/>
    <property type="evidence" value="ECO:0007669"/>
    <property type="project" value="UniProtKB-KW"/>
</dbReference>
<evidence type="ECO:0000313" key="11">
    <source>
        <dbReference type="Proteomes" id="UP000186400"/>
    </source>
</evidence>
<dbReference type="InterPro" id="IPR011324">
    <property type="entry name" value="Cytotoxic_necrot_fac-like_cat"/>
</dbReference>
<dbReference type="EMBL" id="FTMS01000017">
    <property type="protein sequence ID" value="SIQ88232.1"/>
    <property type="molecule type" value="Genomic_DNA"/>
</dbReference>
<name>A0A1N6WDY0_9SPIO</name>
<dbReference type="OrthoDB" id="4279at2"/>
<keyword evidence="6" id="KW-0862">Zinc</keyword>
<dbReference type="CDD" id="cd16833">
    <property type="entry name" value="YfiH"/>
    <property type="match status" value="1"/>
</dbReference>
<dbReference type="SUPFAM" id="SSF64438">
    <property type="entry name" value="CNF1/YfiH-like putative cysteine hydrolases"/>
    <property type="match status" value="1"/>
</dbReference>
<comment type="catalytic activity">
    <reaction evidence="1">
        <text>inosine + phosphate = alpha-D-ribose 1-phosphate + hypoxanthine</text>
        <dbReference type="Rhea" id="RHEA:27646"/>
        <dbReference type="ChEBI" id="CHEBI:17368"/>
        <dbReference type="ChEBI" id="CHEBI:17596"/>
        <dbReference type="ChEBI" id="CHEBI:43474"/>
        <dbReference type="ChEBI" id="CHEBI:57720"/>
        <dbReference type="EC" id="2.4.2.1"/>
    </reaction>
    <physiologicalReaction direction="left-to-right" evidence="1">
        <dbReference type="Rhea" id="RHEA:27647"/>
    </physiologicalReaction>
</comment>
<comment type="similarity">
    <text evidence="2">Belongs to the purine nucleoside phosphorylase YfiH/LACC1 family.</text>
</comment>
<sequence>MLQEESPWYVRFRHEELDLVTTTRKNGNMLYGATGSCLDTTAVAGNYRRLGEASGIALERMVRVLLEHGDKILEADGSSGGEGVLPDRQNLKGFDGLITGERGLYLGITTADCFPVVIQDRRKGLLGIVHCGWRGIALRLEAQLFRRMVALGCRPENMRVIYGPGICPDCYVQSDALLKRVFQDDLECPRAVIPRGGGYYGIDLQRASRENLRRAGFPGEILDAGICNSCDPRFFSVRREGSETGRMVTLAALWNGADPAPDPGERALPPWAE</sequence>
<dbReference type="PANTHER" id="PTHR30616">
    <property type="entry name" value="UNCHARACTERIZED PROTEIN YFIH"/>
    <property type="match status" value="1"/>
</dbReference>
<keyword evidence="5" id="KW-0378">Hydrolase</keyword>
<proteinExistence type="inferred from homology"/>
<evidence type="ECO:0000256" key="9">
    <source>
        <dbReference type="ARBA" id="ARBA00049893"/>
    </source>
</evidence>
<gene>
    <name evidence="10" type="ORF">SAMN05920897_11731</name>
</gene>
<dbReference type="Gene3D" id="3.60.140.10">
    <property type="entry name" value="CNF1/YfiH-like putative cysteine hydrolases"/>
    <property type="match status" value="1"/>
</dbReference>
<dbReference type="Proteomes" id="UP000186400">
    <property type="component" value="Unassembled WGS sequence"/>
</dbReference>
<dbReference type="Pfam" id="PF02578">
    <property type="entry name" value="Cu-oxidase_4"/>
    <property type="match status" value="1"/>
</dbReference>
<reference evidence="10 11" key="1">
    <citation type="submission" date="2017-01" db="EMBL/GenBank/DDBJ databases">
        <authorList>
            <person name="Mah S.A."/>
            <person name="Swanson W.J."/>
            <person name="Moy G.W."/>
            <person name="Vacquier V.D."/>
        </authorList>
    </citation>
    <scope>NUCLEOTIDE SEQUENCE [LARGE SCALE GENOMIC DNA]</scope>
    <source>
        <strain evidence="10 11">ASpG1</strain>
    </source>
</reference>
<keyword evidence="3" id="KW-0808">Transferase</keyword>
<evidence type="ECO:0000256" key="2">
    <source>
        <dbReference type="ARBA" id="ARBA00007353"/>
    </source>
</evidence>
<evidence type="ECO:0000256" key="8">
    <source>
        <dbReference type="ARBA" id="ARBA00048968"/>
    </source>
</evidence>
<dbReference type="InterPro" id="IPR003730">
    <property type="entry name" value="Cu_polyphenol_OxRdtase"/>
</dbReference>
<dbReference type="RefSeq" id="WP_076489602.1">
    <property type="nucleotide sequence ID" value="NZ_FTMS01000017.1"/>
</dbReference>
<evidence type="ECO:0000256" key="3">
    <source>
        <dbReference type="ARBA" id="ARBA00022679"/>
    </source>
</evidence>
<comment type="catalytic activity">
    <reaction evidence="8">
        <text>adenosine + phosphate = alpha-D-ribose 1-phosphate + adenine</text>
        <dbReference type="Rhea" id="RHEA:27642"/>
        <dbReference type="ChEBI" id="CHEBI:16335"/>
        <dbReference type="ChEBI" id="CHEBI:16708"/>
        <dbReference type="ChEBI" id="CHEBI:43474"/>
        <dbReference type="ChEBI" id="CHEBI:57720"/>
        <dbReference type="EC" id="2.4.2.1"/>
    </reaction>
    <physiologicalReaction direction="left-to-right" evidence="8">
        <dbReference type="Rhea" id="RHEA:27643"/>
    </physiologicalReaction>
</comment>
<evidence type="ECO:0000313" key="10">
    <source>
        <dbReference type="EMBL" id="SIQ88232.1"/>
    </source>
</evidence>
<comment type="catalytic activity">
    <reaction evidence="9">
        <text>S-methyl-5'-thioadenosine + phosphate = 5-(methylsulfanyl)-alpha-D-ribose 1-phosphate + adenine</text>
        <dbReference type="Rhea" id="RHEA:11852"/>
        <dbReference type="ChEBI" id="CHEBI:16708"/>
        <dbReference type="ChEBI" id="CHEBI:17509"/>
        <dbReference type="ChEBI" id="CHEBI:43474"/>
        <dbReference type="ChEBI" id="CHEBI:58533"/>
        <dbReference type="EC" id="2.4.2.28"/>
    </reaction>
    <physiologicalReaction direction="left-to-right" evidence="9">
        <dbReference type="Rhea" id="RHEA:11853"/>
    </physiologicalReaction>
</comment>